<sequence length="288" mass="33911">MLSNIHMANIAICQNTNAAWFQPINEEGTSINIILQLMTKPHLIKSKLNKIKFKFVEQCLDCESVSTIPWFYLPHTIRTIPRGRQPNWYRQIVEVVQKMIGSQAIVPIRPNSVYMYNNTIWEKKEWITLKAYQAGFIGRISSLKKDNTALVNHWMLSHTTQTLQPCPSYWYNNPVLAKEKCTKKIGLDLLQSVPVNSKKKLRIQISYLRYLQTRSFEKKQEFNPERSKKVTEPQLTNVIKKIESDLWKLKQLTFQLRTYKRYVNNIEREGIIYITIPHKLKLLVETES</sequence>
<proteinExistence type="predicted"/>
<dbReference type="Proteomes" id="UP000789901">
    <property type="component" value="Unassembled WGS sequence"/>
</dbReference>
<organism evidence="1 2">
    <name type="scientific">Gigaspora margarita</name>
    <dbReference type="NCBI Taxonomy" id="4874"/>
    <lineage>
        <taxon>Eukaryota</taxon>
        <taxon>Fungi</taxon>
        <taxon>Fungi incertae sedis</taxon>
        <taxon>Mucoromycota</taxon>
        <taxon>Glomeromycotina</taxon>
        <taxon>Glomeromycetes</taxon>
        <taxon>Diversisporales</taxon>
        <taxon>Gigasporaceae</taxon>
        <taxon>Gigaspora</taxon>
    </lineage>
</organism>
<evidence type="ECO:0000313" key="1">
    <source>
        <dbReference type="EMBL" id="CAG8586168.1"/>
    </source>
</evidence>
<accession>A0ABN7UFT9</accession>
<dbReference type="EMBL" id="CAJVQB010002757">
    <property type="protein sequence ID" value="CAG8586168.1"/>
    <property type="molecule type" value="Genomic_DNA"/>
</dbReference>
<comment type="caution">
    <text evidence="1">The sequence shown here is derived from an EMBL/GenBank/DDBJ whole genome shotgun (WGS) entry which is preliminary data.</text>
</comment>
<name>A0ABN7UFT9_GIGMA</name>
<protein>
    <submittedName>
        <fullName evidence="1">4219_t:CDS:1</fullName>
    </submittedName>
</protein>
<evidence type="ECO:0000313" key="2">
    <source>
        <dbReference type="Proteomes" id="UP000789901"/>
    </source>
</evidence>
<gene>
    <name evidence="1" type="ORF">GMARGA_LOCUS6186</name>
</gene>
<reference evidence="1 2" key="1">
    <citation type="submission" date="2021-06" db="EMBL/GenBank/DDBJ databases">
        <authorList>
            <person name="Kallberg Y."/>
            <person name="Tangrot J."/>
            <person name="Rosling A."/>
        </authorList>
    </citation>
    <scope>NUCLEOTIDE SEQUENCE [LARGE SCALE GENOMIC DNA]</scope>
    <source>
        <strain evidence="1 2">120-4 pot B 10/14</strain>
    </source>
</reference>
<keyword evidence="2" id="KW-1185">Reference proteome</keyword>